<gene>
    <name evidence="2" type="ORF">HCBG_04727</name>
</gene>
<feature type="region of interest" description="Disordered" evidence="1">
    <location>
        <begin position="1"/>
        <end position="23"/>
    </location>
</feature>
<evidence type="ECO:0000313" key="2">
    <source>
        <dbReference type="EMBL" id="EEH06507.1"/>
    </source>
</evidence>
<dbReference type="Proteomes" id="UP000001631">
    <property type="component" value="Unassembled WGS sequence"/>
</dbReference>
<protein>
    <submittedName>
        <fullName evidence="2">Uncharacterized protein</fullName>
    </submittedName>
</protein>
<reference evidence="2" key="1">
    <citation type="submission" date="2009-02" db="EMBL/GenBank/DDBJ databases">
        <title>The Genome Sequence of Ajellomyces capsulatus strain G186AR.</title>
        <authorList>
            <consortium name="The Broad Institute Genome Sequencing Platform"/>
            <person name="Champion M."/>
            <person name="Cuomo C."/>
            <person name="Ma L.-J."/>
            <person name="Henn M.R."/>
            <person name="Sil A."/>
            <person name="Goldman B."/>
            <person name="Young S.K."/>
            <person name="Kodira C.D."/>
            <person name="Zeng Q."/>
            <person name="Koehrsen M."/>
            <person name="Alvarado L."/>
            <person name="Berlin A."/>
            <person name="Borenstein D."/>
            <person name="Chen Z."/>
            <person name="Engels R."/>
            <person name="Freedman E."/>
            <person name="Gellesch M."/>
            <person name="Goldberg J."/>
            <person name="Griggs A."/>
            <person name="Gujja S."/>
            <person name="Heiman D."/>
            <person name="Hepburn T."/>
            <person name="Howarth C."/>
            <person name="Jen D."/>
            <person name="Larson L."/>
            <person name="Lewis B."/>
            <person name="Mehta T."/>
            <person name="Park D."/>
            <person name="Pearson M."/>
            <person name="Roberts A."/>
            <person name="Saif S."/>
            <person name="Shea T."/>
            <person name="Shenoy N."/>
            <person name="Sisk P."/>
            <person name="Stolte C."/>
            <person name="Sykes S."/>
            <person name="Walk T."/>
            <person name="White J."/>
            <person name="Yandava C."/>
            <person name="Klein B."/>
            <person name="McEwen J.G."/>
            <person name="Puccia R."/>
            <person name="Goldman G.H."/>
            <person name="Felipe M.S."/>
            <person name="Nino-Vega G."/>
            <person name="San-Blas G."/>
            <person name="Taylor J."/>
            <person name="Mendoza L."/>
            <person name="Galagan J."/>
            <person name="Nusbaum C."/>
            <person name="Birren B."/>
        </authorList>
    </citation>
    <scope>NUCLEOTIDE SEQUENCE</scope>
    <source>
        <strain evidence="2">G186AR</strain>
    </source>
</reference>
<proteinExistence type="predicted"/>
<dbReference type="HOGENOM" id="CLU_1503056_0_0_1"/>
<organism evidence="2 3">
    <name type="scientific">Ajellomyces capsulatus (strain G186AR / H82 / ATCC MYA-2454 / RMSCC 2432)</name>
    <name type="common">Darling's disease fungus</name>
    <name type="synonym">Histoplasma capsulatum</name>
    <dbReference type="NCBI Taxonomy" id="447093"/>
    <lineage>
        <taxon>Eukaryota</taxon>
        <taxon>Fungi</taxon>
        <taxon>Dikarya</taxon>
        <taxon>Ascomycota</taxon>
        <taxon>Pezizomycotina</taxon>
        <taxon>Eurotiomycetes</taxon>
        <taxon>Eurotiomycetidae</taxon>
        <taxon>Onygenales</taxon>
        <taxon>Ajellomycetaceae</taxon>
        <taxon>Histoplasma</taxon>
    </lineage>
</organism>
<dbReference type="GeneID" id="69037743"/>
<dbReference type="RefSeq" id="XP_045286988.1">
    <property type="nucleotide sequence ID" value="XM_045431776.1"/>
</dbReference>
<evidence type="ECO:0000313" key="3">
    <source>
        <dbReference type="Proteomes" id="UP000001631"/>
    </source>
</evidence>
<accession>C0NNJ7</accession>
<name>C0NNJ7_AJECG</name>
<dbReference type="AlphaFoldDB" id="C0NNJ7"/>
<evidence type="ECO:0000256" key="1">
    <source>
        <dbReference type="SAM" id="MobiDB-lite"/>
    </source>
</evidence>
<dbReference type="InParanoid" id="C0NNJ7"/>
<dbReference type="EMBL" id="GG663368">
    <property type="protein sequence ID" value="EEH06507.1"/>
    <property type="molecule type" value="Genomic_DNA"/>
</dbReference>
<keyword evidence="3" id="KW-1185">Reference proteome</keyword>
<sequence>MKGVLLMRGRGTSQQHGMRNPGQRLHASHFKGVEFNTVGILKIVMIMVECSSYEEEGDTTGARRVALLIWRIVFHATFLGGPADSAATTRGQNQEQGQKKMYLGAQDMPSTAITVFRECWQWLRKAGEGILSKEEKKRETVILGLDDGSHTQARRLSHSNSLRMARVIDICLRDTKYPS</sequence>